<dbReference type="GO" id="GO:0090173">
    <property type="term" value="P:regulation of synaptonemal complex assembly"/>
    <property type="evidence" value="ECO:0007669"/>
    <property type="project" value="InterPro"/>
</dbReference>
<dbReference type="Pfam" id="PF08631">
    <property type="entry name" value="SPO22"/>
    <property type="match status" value="1"/>
</dbReference>
<dbReference type="EMBL" id="KN880436">
    <property type="protein sequence ID" value="KIY73384.1"/>
    <property type="molecule type" value="Genomic_DNA"/>
</dbReference>
<dbReference type="AlphaFoldDB" id="A0A0D7BT88"/>
<proteinExistence type="predicted"/>
<organism evidence="3 4">
    <name type="scientific">Cylindrobasidium torrendii FP15055 ss-10</name>
    <dbReference type="NCBI Taxonomy" id="1314674"/>
    <lineage>
        <taxon>Eukaryota</taxon>
        <taxon>Fungi</taxon>
        <taxon>Dikarya</taxon>
        <taxon>Basidiomycota</taxon>
        <taxon>Agaricomycotina</taxon>
        <taxon>Agaricomycetes</taxon>
        <taxon>Agaricomycetidae</taxon>
        <taxon>Agaricales</taxon>
        <taxon>Marasmiineae</taxon>
        <taxon>Physalacriaceae</taxon>
        <taxon>Cylindrobasidium</taxon>
    </lineage>
</organism>
<evidence type="ECO:0000256" key="1">
    <source>
        <dbReference type="ARBA" id="ARBA00023254"/>
    </source>
</evidence>
<gene>
    <name evidence="3" type="ORF">CYLTODRAFT_386998</name>
</gene>
<accession>A0A0D7BT88</accession>
<dbReference type="Proteomes" id="UP000054007">
    <property type="component" value="Unassembled WGS sequence"/>
</dbReference>
<dbReference type="PANTHER" id="PTHR40375:SF2">
    <property type="entry name" value="SPORULATION-SPECIFIC PROTEIN 22"/>
    <property type="match status" value="1"/>
</dbReference>
<dbReference type="InterPro" id="IPR039057">
    <property type="entry name" value="Spo22/ZIP4"/>
</dbReference>
<dbReference type="OrthoDB" id="65716at2759"/>
<sequence length="834" mass="92592">MMEAGLEADPGMESLINILNLASKTGATLAESGRNDQAAIILTCAAKYEDLVRNRDKTDKTHDKAKASAIVVYLTCRMEAAAAEGNFSVAEYMADRVTTDDARLVLLPVRERTIIAYKLHEIGKTLLNEKTAASSQGPAKLHESVSWIQKAFTMAEHEEGDKDTDKDSLKVCALLFLPFWNHRTWQYDILRTLARAYFKSNAYEEAEATLDELFGNIGDDDDTATPRNADQELRWLRLSIMKKRNASEQATLRAFQSIIDHMELTEPKLTDILQELRTISHQQTLVSSVHMACLKRSLGSKDNGENFVDRLLLSLIVHTSKDEDHSRAMDVLNEAFGLLYESDYTMGDVPSTACITLLWQYGDRQYNMKKFGIAADWFLVGAHAAFSGQDGIGVSGTTKCLRKAALCYVEDKQYAQASAVLRRCDPKEAATHYVKFLISVKQGIDDVAIKAVQDMATCEDFNRKMLLLATQISHASENKAILLAALKALLVSLELDHGAPTVGDESGDKSGKGHGVVEAMTLIRCIVKLVLRIIVEPAANKQLLVDTMLEHFRTAVKLVAKAQKEKTAQMVTKDVSWLWRTAYNCAVQGCSEWEDEARIAALFDVARELLEAVVAISLVDLEPEIYLHLAITSFAAASGRVFSLRAIRETDVDASTRVKDLASELNACRRKIFNITDSGVITDENDLSRLQYFIHTLRVFEVEMLAWAADWDGVSNAVNDTVAAGPLAASTYEAIADILWIERDCPMSVLYEALEAILHASLDHGSLSVDKFSRWVRAICTIMLAKNSAAERVKAIGYVEQAVTVMERNLNGEYLSAIQISETYAELLSRYTPR</sequence>
<evidence type="ECO:0000313" key="3">
    <source>
        <dbReference type="EMBL" id="KIY73384.1"/>
    </source>
</evidence>
<dbReference type="SUPFAM" id="SSF48452">
    <property type="entry name" value="TPR-like"/>
    <property type="match status" value="1"/>
</dbReference>
<reference evidence="3 4" key="1">
    <citation type="journal article" date="2015" name="Fungal Genet. Biol.">
        <title>Evolution of novel wood decay mechanisms in Agaricales revealed by the genome sequences of Fistulina hepatica and Cylindrobasidium torrendii.</title>
        <authorList>
            <person name="Floudas D."/>
            <person name="Held B.W."/>
            <person name="Riley R."/>
            <person name="Nagy L.G."/>
            <person name="Koehler G."/>
            <person name="Ransdell A.S."/>
            <person name="Younus H."/>
            <person name="Chow J."/>
            <person name="Chiniquy J."/>
            <person name="Lipzen A."/>
            <person name="Tritt A."/>
            <person name="Sun H."/>
            <person name="Haridas S."/>
            <person name="LaButti K."/>
            <person name="Ohm R.A."/>
            <person name="Kues U."/>
            <person name="Blanchette R.A."/>
            <person name="Grigoriev I.V."/>
            <person name="Minto R.E."/>
            <person name="Hibbett D.S."/>
        </authorList>
    </citation>
    <scope>NUCLEOTIDE SEQUENCE [LARGE SCALE GENOMIC DNA]</scope>
    <source>
        <strain evidence="3 4">FP15055 ss-10</strain>
    </source>
</reference>
<evidence type="ECO:0000313" key="4">
    <source>
        <dbReference type="Proteomes" id="UP000054007"/>
    </source>
</evidence>
<keyword evidence="4" id="KW-1185">Reference proteome</keyword>
<dbReference type="InterPro" id="IPR011990">
    <property type="entry name" value="TPR-like_helical_dom_sf"/>
</dbReference>
<protein>
    <recommendedName>
        <fullName evidence="2">Protein ZIP4 homolog</fullName>
    </recommendedName>
</protein>
<keyword evidence="1" id="KW-0469">Meiosis</keyword>
<dbReference type="GO" id="GO:0051321">
    <property type="term" value="P:meiotic cell cycle"/>
    <property type="evidence" value="ECO:0007669"/>
    <property type="project" value="UniProtKB-KW"/>
</dbReference>
<name>A0A0D7BT88_9AGAR</name>
<evidence type="ECO:0000256" key="2">
    <source>
        <dbReference type="ARBA" id="ARBA00031845"/>
    </source>
</evidence>
<dbReference type="PANTHER" id="PTHR40375">
    <property type="entry name" value="SPORULATION-SPECIFIC PROTEIN 22"/>
    <property type="match status" value="1"/>
</dbReference>
<dbReference type="InterPro" id="IPR013940">
    <property type="entry name" value="Spo22/ZIP4/TEX11"/>
</dbReference>
<dbReference type="STRING" id="1314674.A0A0D7BT88"/>